<evidence type="ECO:0000256" key="5">
    <source>
        <dbReference type="SAM" id="Phobius"/>
    </source>
</evidence>
<dbReference type="GO" id="GO:0016787">
    <property type="term" value="F:hydrolase activity"/>
    <property type="evidence" value="ECO:0007669"/>
    <property type="project" value="UniProtKB-KW"/>
</dbReference>
<dbReference type="PROSITE" id="PS51109">
    <property type="entry name" value="G5"/>
    <property type="match status" value="1"/>
</dbReference>
<feature type="compositionally biased region" description="Basic residues" evidence="4">
    <location>
        <begin position="1"/>
        <end position="11"/>
    </location>
</feature>
<accession>A0A2S0WJI9</accession>
<protein>
    <submittedName>
        <fullName evidence="6">Resuscitation-promoting factor</fullName>
    </submittedName>
</protein>
<proteinExistence type="inferred from homology"/>
<dbReference type="AlphaFoldDB" id="A0A2S0WJI9"/>
<keyword evidence="5" id="KW-0472">Membrane</keyword>
<evidence type="ECO:0000256" key="2">
    <source>
        <dbReference type="ARBA" id="ARBA00022729"/>
    </source>
</evidence>
<feature type="compositionally biased region" description="Polar residues" evidence="4">
    <location>
        <begin position="12"/>
        <end position="29"/>
    </location>
</feature>
<comment type="similarity">
    <text evidence="1">Belongs to the transglycosylase family. Rpf subfamily.</text>
</comment>
<dbReference type="Gene3D" id="2.20.230.10">
    <property type="entry name" value="Resuscitation-promoting factor rpfb"/>
    <property type="match status" value="1"/>
</dbReference>
<keyword evidence="5" id="KW-0812">Transmembrane</keyword>
<evidence type="ECO:0000313" key="7">
    <source>
        <dbReference type="Proteomes" id="UP000244384"/>
    </source>
</evidence>
<keyword evidence="5" id="KW-1133">Transmembrane helix</keyword>
<evidence type="ECO:0000256" key="4">
    <source>
        <dbReference type="SAM" id="MobiDB-lite"/>
    </source>
</evidence>
<dbReference type="Pfam" id="PF03990">
    <property type="entry name" value="DUF348"/>
    <property type="match status" value="3"/>
</dbReference>
<dbReference type="InterPro" id="IPR011098">
    <property type="entry name" value="G5_dom"/>
</dbReference>
<dbReference type="Gene3D" id="1.10.530.10">
    <property type="match status" value="1"/>
</dbReference>
<reference evidence="7" key="1">
    <citation type="submission" date="2018-01" db="EMBL/GenBank/DDBJ databases">
        <authorList>
            <person name="Li J."/>
        </authorList>
    </citation>
    <scope>NUCLEOTIDE SEQUENCE [LARGE SCALE GENOMIC DNA]</scope>
    <source>
        <strain evidence="7">592</strain>
    </source>
</reference>
<dbReference type="InterPro" id="IPR010618">
    <property type="entry name" value="RPF"/>
</dbReference>
<dbReference type="Pfam" id="PF07501">
    <property type="entry name" value="G5"/>
    <property type="match status" value="1"/>
</dbReference>
<dbReference type="CDD" id="cd13925">
    <property type="entry name" value="RPF"/>
    <property type="match status" value="1"/>
</dbReference>
<dbReference type="InterPro" id="IPR023346">
    <property type="entry name" value="Lysozyme-like_dom_sf"/>
</dbReference>
<name>A0A2S0WJI9_9ACTN</name>
<keyword evidence="7" id="KW-1185">Reference proteome</keyword>
<gene>
    <name evidence="6" type="ORF">C3E78_03730</name>
</gene>
<organism evidence="6 7">
    <name type="scientific">Aeromicrobium chenweiae</name>
    <dbReference type="NCBI Taxonomy" id="2079793"/>
    <lineage>
        <taxon>Bacteria</taxon>
        <taxon>Bacillati</taxon>
        <taxon>Actinomycetota</taxon>
        <taxon>Actinomycetes</taxon>
        <taxon>Propionibacteriales</taxon>
        <taxon>Nocardioidaceae</taxon>
        <taxon>Aeromicrobium</taxon>
    </lineage>
</organism>
<accession>A0A5F2EMW9</accession>
<keyword evidence="2" id="KW-0732">Signal</keyword>
<feature type="transmembrane region" description="Helical" evidence="5">
    <location>
        <begin position="103"/>
        <end position="126"/>
    </location>
</feature>
<dbReference type="Pfam" id="PF06737">
    <property type="entry name" value="Transglycosylas"/>
    <property type="match status" value="1"/>
</dbReference>
<keyword evidence="3" id="KW-0378">Hydrolase</keyword>
<feature type="compositionally biased region" description="Gly residues" evidence="4">
    <location>
        <begin position="385"/>
        <end position="394"/>
    </location>
</feature>
<evidence type="ECO:0000256" key="1">
    <source>
        <dbReference type="ARBA" id="ARBA00010830"/>
    </source>
</evidence>
<dbReference type="EMBL" id="CP026952">
    <property type="protein sequence ID" value="AWB91400.1"/>
    <property type="molecule type" value="Genomic_DNA"/>
</dbReference>
<dbReference type="InterPro" id="IPR007137">
    <property type="entry name" value="DUF348"/>
</dbReference>
<dbReference type="SUPFAM" id="SSF53955">
    <property type="entry name" value="Lysozyme-like"/>
    <property type="match status" value="1"/>
</dbReference>
<evidence type="ECO:0000256" key="3">
    <source>
        <dbReference type="ARBA" id="ARBA00022801"/>
    </source>
</evidence>
<dbReference type="SMART" id="SM01208">
    <property type="entry name" value="G5"/>
    <property type="match status" value="1"/>
</dbReference>
<feature type="region of interest" description="Disordered" evidence="4">
    <location>
        <begin position="1"/>
        <end position="56"/>
    </location>
</feature>
<sequence length="472" mass="49751">MRPSSHRHRTAASRTPRSWSRSQSGSWLASQAKRPRSSAGTSTPTPIGPSADPGHSALDHTEVLAIVEGRFTHRLSRNVVSSASDQPLKTPGKRAKHRPRKSTVLIVLNLAIVLLVGGGTAAYGALSQTVTLTVDGKSQNIRTFGGTVADVLEDHAVTVRPGDRVNKAVTSGLSDGDTIEVAYAKPITLTLDGKKSTRTVYDRTVDDALGSLGVAQASGSYVSAERSTVIPRAGTTLVVSTPKALTIIADGKKKTVTTTTPKVAGVLKEAGVSVDKDDEVKPAQDAYVTADDKVRVVRIKKITKNQMIALKHETVVRKDADALVGETEVVREGRNGKARQRVELVYADGKLRKKAVVSSDPVAKPVAKIVSRGTKRPPIADTDGGDGGGGGGSATGNTVWDKIAQCESGGNWSINTGNGYYGGLQFSAATWKSVGGPGLPHQNSREVQIKYAKILQARSGWGQWGCAGARFN</sequence>
<feature type="region of interest" description="Disordered" evidence="4">
    <location>
        <begin position="370"/>
        <end position="396"/>
    </location>
</feature>
<evidence type="ECO:0000313" key="6">
    <source>
        <dbReference type="EMBL" id="AWB91400.1"/>
    </source>
</evidence>
<feature type="region of interest" description="Disordered" evidence="4">
    <location>
        <begin position="78"/>
        <end position="97"/>
    </location>
</feature>
<dbReference type="KEGG" id="aez:C3E78_03730"/>
<dbReference type="Proteomes" id="UP000244384">
    <property type="component" value="Chromosome"/>
</dbReference>
<feature type="compositionally biased region" description="Polar residues" evidence="4">
    <location>
        <begin position="78"/>
        <end position="87"/>
    </location>
</feature>